<organism evidence="3 4">
    <name type="scientific">Marivita geojedonensis</name>
    <dbReference type="NCBI Taxonomy" id="1123756"/>
    <lineage>
        <taxon>Bacteria</taxon>
        <taxon>Pseudomonadati</taxon>
        <taxon>Pseudomonadota</taxon>
        <taxon>Alphaproteobacteria</taxon>
        <taxon>Rhodobacterales</taxon>
        <taxon>Roseobacteraceae</taxon>
        <taxon>Marivita</taxon>
    </lineage>
</organism>
<keyword evidence="4" id="KW-1185">Reference proteome</keyword>
<evidence type="ECO:0000313" key="4">
    <source>
        <dbReference type="Proteomes" id="UP000193926"/>
    </source>
</evidence>
<dbReference type="EMBL" id="JFKC01000003">
    <property type="protein sequence ID" value="OSQ52095.1"/>
    <property type="molecule type" value="Genomic_DNA"/>
</dbReference>
<proteinExistence type="predicted"/>
<evidence type="ECO:0000259" key="2">
    <source>
        <dbReference type="PROSITE" id="PS50930"/>
    </source>
</evidence>
<protein>
    <recommendedName>
        <fullName evidence="2">HTH LytTR-type domain-containing protein</fullName>
    </recommendedName>
</protein>
<keyword evidence="1" id="KW-1133">Transmembrane helix</keyword>
<dbReference type="SMART" id="SM00850">
    <property type="entry name" value="LytTR"/>
    <property type="match status" value="1"/>
</dbReference>
<dbReference type="Gene3D" id="2.40.50.1020">
    <property type="entry name" value="LytTr DNA-binding domain"/>
    <property type="match status" value="1"/>
</dbReference>
<comment type="caution">
    <text evidence="3">The sequence shown here is derived from an EMBL/GenBank/DDBJ whole genome shotgun (WGS) entry which is preliminary data.</text>
</comment>
<dbReference type="AlphaFoldDB" id="A0A1X4NNY4"/>
<accession>A0A1X4NNY4</accession>
<dbReference type="Proteomes" id="UP000193926">
    <property type="component" value="Unassembled WGS sequence"/>
</dbReference>
<dbReference type="STRING" id="1123756.MGEO_06115"/>
<evidence type="ECO:0000313" key="3">
    <source>
        <dbReference type="EMBL" id="OSQ52095.1"/>
    </source>
</evidence>
<feature type="transmembrane region" description="Helical" evidence="1">
    <location>
        <begin position="50"/>
        <end position="67"/>
    </location>
</feature>
<dbReference type="Pfam" id="PF04397">
    <property type="entry name" value="LytTR"/>
    <property type="match status" value="1"/>
</dbReference>
<feature type="domain" description="HTH LytTR-type" evidence="2">
    <location>
        <begin position="164"/>
        <end position="258"/>
    </location>
</feature>
<dbReference type="OrthoDB" id="7028951at2"/>
<reference evidence="3 4" key="1">
    <citation type="submission" date="2014-03" db="EMBL/GenBank/DDBJ databases">
        <title>The draft genome sequence of Marivita geojedonensis KCTC 23882.</title>
        <authorList>
            <person name="Lai Q."/>
            <person name="Shao Z."/>
        </authorList>
    </citation>
    <scope>NUCLEOTIDE SEQUENCE [LARGE SCALE GENOMIC DNA]</scope>
    <source>
        <strain evidence="3 4">DPG-138</strain>
    </source>
</reference>
<dbReference type="PROSITE" id="PS50930">
    <property type="entry name" value="HTH_LYTTR"/>
    <property type="match status" value="1"/>
</dbReference>
<gene>
    <name evidence="3" type="ORF">MGEO_06115</name>
</gene>
<dbReference type="RefSeq" id="WP_158090976.1">
    <property type="nucleotide sequence ID" value="NZ_JFKC01000003.1"/>
</dbReference>
<name>A0A1X4NNY4_9RHOB</name>
<keyword evidence="1" id="KW-0472">Membrane</keyword>
<dbReference type="InterPro" id="IPR007492">
    <property type="entry name" value="LytTR_DNA-bd_dom"/>
</dbReference>
<feature type="transmembrane region" description="Helical" evidence="1">
    <location>
        <begin position="20"/>
        <end position="38"/>
    </location>
</feature>
<dbReference type="GO" id="GO:0003677">
    <property type="term" value="F:DNA binding"/>
    <property type="evidence" value="ECO:0007669"/>
    <property type="project" value="InterPro"/>
</dbReference>
<sequence length="264" mass="30796">MWDLLGGPMSFSPTVFSEVVRHRTTLMFVFLSLLVFFAADPSNARDYIPFWFSMIVWPLAFCLYLLAYEIELFFVAALTQLLPWLRVPTPLLSLIALTPTVYLCEKLVDQMSNGAFPEDILSRMVFYFLTVQGVETLFYRFIMPGVRQEIESRQQKRHLVVGGEKIELCKLLHIEAREHHVHLTFDDDKSLFRARLGDIVAQTKTEDGVQPHRSWWVARDPAIKTERRDGRLFLRLRDDTEVPVARTRVNDVLDWLETHINPLQ</sequence>
<keyword evidence="1" id="KW-0812">Transmembrane</keyword>
<evidence type="ECO:0000256" key="1">
    <source>
        <dbReference type="SAM" id="Phobius"/>
    </source>
</evidence>